<organism evidence="1 2">
    <name type="scientific">Aestuariibaculum sediminum</name>
    <dbReference type="NCBI Taxonomy" id="2770637"/>
    <lineage>
        <taxon>Bacteria</taxon>
        <taxon>Pseudomonadati</taxon>
        <taxon>Bacteroidota</taxon>
        <taxon>Flavobacteriia</taxon>
        <taxon>Flavobacteriales</taxon>
        <taxon>Flavobacteriaceae</taxon>
    </lineage>
</organism>
<dbReference type="EMBL" id="JACVXB010000018">
    <property type="protein sequence ID" value="MBD0833797.1"/>
    <property type="molecule type" value="Genomic_DNA"/>
</dbReference>
<keyword evidence="2" id="KW-1185">Reference proteome</keyword>
<dbReference type="Proteomes" id="UP000600588">
    <property type="component" value="Unassembled WGS sequence"/>
</dbReference>
<name>A0A8J6Q2T3_9FLAO</name>
<sequence>MRKVILIVFLCFIKTSLGQDLPILIPNSPEATEFVKYGNTNVNLYTGSPDIKIPIYSIEGKEFNLPISLNYDASGIKVNQIATQVGLAWSLQAGGMISRITNGKPDHVIGAATNYFGSYYTEYDKIKAFYDTSPIENVVYQPVNPLYLTTLSEYFQYEEEILSGIIDTQPDYFSFNVGSISGTIYIDPITGEARCDNGNNYIINYVGSLTNFSGGGITNWHIVDEFGNQYFFDKYDTIKTIKESNVEKYISTWHLTKIISANGIDNLTFNHSLSDFWENEKYVPTAASMVSNLINPNLTVSSSCPLVNSNVNNNTNPYQIQQYYLTSISLNGETLISFYQDNQERKDLSSRYALNKISIANGIDYEFHQSYFKSHPTVDINNITVITQDDIRLKLDSLTIKPKLSGGLNKKYKFDYFNPDDVPNLQSFSQDAWGYYNGAPNTGTYGLVPEKTIMVGGVLQSFPGANRNPDFEKGKNGTLSKITYPTGGHTEFEYELHKVNITEQTIVNNNILLGSLFGGNDLSDPYDYWDDEYFYDNPKGAEFVIPVYEDGNKEITIDYNSPSLPHGPGDNDPGILFIAMLKCTGTPPEPNNCGGIPQIAPHGCPIDLDWYDIVNYPQSEKVFIRSYPGGNYSTAIPDGYTETISVDLDEGYYKLYILNGVTNSYLGVNMTFASEVNQTHDKDVGGLRIKKIKDYTEYNASPSLIKSYAYSNTVDDACGNPVAASSGLLHFNPQFSNYSYYTGKTVDESGFLLNKNCSFLNRYSIPLNTSKSNHIAYSTVHEYVVDVNGGNNGHTEYYFYNDIEDTSGLDPSIPYLKSNFKNGKILKQLIYNNSNILKQKIINTYTQTEVNNAVKGFKSMQGVYTEDKELGIINLVGGDQKYKMYEPTGCGNGTSGYTLCYQYSFPPPSVIYGDPFINKIHSIYYMSGFFAHLSKSEVTHYHETDSLKTTINYYYDGLNQSPKTHRQVSRTITTNSDGKSLLTKTYFPDDVVSTSSLDLNTLNSQEKMAIDKLKLQNNKAMPIQTNTYNDINTNGLGEDTELISAQRTNFIDLGGVVLTESIQTLKGVYNSSSNILEDRVKYLQYDNYGNPVEVSKADGTIISYCWGYDGKYPIAKIENATYNSVLSALVSSSVSLQNLTNADDDHCIDGGGCNEEALRSGLQSLREAMPNALVSTYTYDPLIGMTSATDPSGYTTFYIYDEFNRLMMIKDSNGNVTKENKYNYGN</sequence>
<protein>
    <submittedName>
        <fullName evidence="1">RHS repeat protein</fullName>
    </submittedName>
</protein>
<accession>A0A8J6Q2T3</accession>
<reference evidence="1 2" key="1">
    <citation type="submission" date="2020-09" db="EMBL/GenBank/DDBJ databases">
        <title>TT11 complete genome.</title>
        <authorList>
            <person name="Wu Z."/>
        </authorList>
    </citation>
    <scope>NUCLEOTIDE SEQUENCE [LARGE SCALE GENOMIC DNA]</scope>
    <source>
        <strain evidence="1 2">TT11</strain>
    </source>
</reference>
<proteinExistence type="predicted"/>
<gene>
    <name evidence="1" type="ORF">ICJ83_16830</name>
</gene>
<dbReference type="Gene3D" id="2.180.10.10">
    <property type="entry name" value="RHS repeat-associated core"/>
    <property type="match status" value="1"/>
</dbReference>
<evidence type="ECO:0000313" key="1">
    <source>
        <dbReference type="EMBL" id="MBD0833797.1"/>
    </source>
</evidence>
<dbReference type="RefSeq" id="WP_188231576.1">
    <property type="nucleotide sequence ID" value="NZ_JACVXB010000018.1"/>
</dbReference>
<evidence type="ECO:0000313" key="2">
    <source>
        <dbReference type="Proteomes" id="UP000600588"/>
    </source>
</evidence>
<comment type="caution">
    <text evidence="1">The sequence shown here is derived from an EMBL/GenBank/DDBJ whole genome shotgun (WGS) entry which is preliminary data.</text>
</comment>
<dbReference type="AlphaFoldDB" id="A0A8J6Q2T3"/>